<sequence length="105" mass="12006">MNYVITRSPYNGLTNNVNFTIDETKNTSVNYSVKKEVLKSGQSIGEVVDFDYELAEGDSLVRTFLERKFIDNNGVPFEIKQDMNMDDIISEIEMLRDLSRALKSS</sequence>
<evidence type="ECO:0000313" key="2">
    <source>
        <dbReference type="Proteomes" id="UP000293846"/>
    </source>
</evidence>
<dbReference type="EMBL" id="SJTH01000056">
    <property type="protein sequence ID" value="TCJ01606.1"/>
    <property type="molecule type" value="Genomic_DNA"/>
</dbReference>
<dbReference type="RefSeq" id="WP_131238475.1">
    <property type="nucleotide sequence ID" value="NZ_SJTH01000056.1"/>
</dbReference>
<comment type="caution">
    <text evidence="1">The sequence shown here is derived from an EMBL/GenBank/DDBJ whole genome shotgun (WGS) entry which is preliminary data.</text>
</comment>
<proteinExistence type="predicted"/>
<dbReference type="Proteomes" id="UP000293846">
    <property type="component" value="Unassembled WGS sequence"/>
</dbReference>
<evidence type="ECO:0000313" key="1">
    <source>
        <dbReference type="EMBL" id="TCJ01606.1"/>
    </source>
</evidence>
<name>A0A4R1AUA2_9BACI</name>
<dbReference type="AlphaFoldDB" id="A0A4R1AUA2"/>
<keyword evidence="2" id="KW-1185">Reference proteome</keyword>
<organism evidence="1 2">
    <name type="scientific">Cytobacillus praedii</name>
    <dbReference type="NCBI Taxonomy" id="1742358"/>
    <lineage>
        <taxon>Bacteria</taxon>
        <taxon>Bacillati</taxon>
        <taxon>Bacillota</taxon>
        <taxon>Bacilli</taxon>
        <taxon>Bacillales</taxon>
        <taxon>Bacillaceae</taxon>
        <taxon>Cytobacillus</taxon>
    </lineage>
</organism>
<protein>
    <submittedName>
        <fullName evidence="1">Uncharacterized protein</fullName>
    </submittedName>
</protein>
<accession>A0A4R1AUA2</accession>
<reference evidence="1 2" key="1">
    <citation type="submission" date="2019-03" db="EMBL/GenBank/DDBJ databases">
        <authorList>
            <person name="Jensen L."/>
            <person name="Storgaard J."/>
            <person name="Sulaj E."/>
            <person name="Schramm A."/>
            <person name="Marshall I.P.G."/>
        </authorList>
    </citation>
    <scope>NUCLEOTIDE SEQUENCE [LARGE SCALE GENOMIC DNA]</scope>
    <source>
        <strain evidence="1 2">2017H2G3</strain>
    </source>
</reference>
<gene>
    <name evidence="1" type="ORF">E0Y62_23230</name>
</gene>